<feature type="transmembrane region" description="Helical" evidence="1">
    <location>
        <begin position="35"/>
        <end position="56"/>
    </location>
</feature>
<organism evidence="2 3">
    <name type="scientific">Cymbomonas tetramitiformis</name>
    <dbReference type="NCBI Taxonomy" id="36881"/>
    <lineage>
        <taxon>Eukaryota</taxon>
        <taxon>Viridiplantae</taxon>
        <taxon>Chlorophyta</taxon>
        <taxon>Pyramimonadophyceae</taxon>
        <taxon>Pyramimonadales</taxon>
        <taxon>Pyramimonadaceae</taxon>
        <taxon>Cymbomonas</taxon>
    </lineage>
</organism>
<evidence type="ECO:0000313" key="2">
    <source>
        <dbReference type="EMBL" id="KAK3247133.1"/>
    </source>
</evidence>
<keyword evidence="1" id="KW-1133">Transmembrane helix</keyword>
<keyword evidence="1" id="KW-0812">Transmembrane</keyword>
<protein>
    <submittedName>
        <fullName evidence="2">Uncharacterized protein</fullName>
    </submittedName>
</protein>
<dbReference type="Proteomes" id="UP001190700">
    <property type="component" value="Unassembled WGS sequence"/>
</dbReference>
<keyword evidence="3" id="KW-1185">Reference proteome</keyword>
<reference evidence="2 3" key="1">
    <citation type="journal article" date="2015" name="Genome Biol. Evol.">
        <title>Comparative Genomics of a Bacterivorous Green Alga Reveals Evolutionary Causalities and Consequences of Phago-Mixotrophic Mode of Nutrition.</title>
        <authorList>
            <person name="Burns J.A."/>
            <person name="Paasch A."/>
            <person name="Narechania A."/>
            <person name="Kim E."/>
        </authorList>
    </citation>
    <scope>NUCLEOTIDE SEQUENCE [LARGE SCALE GENOMIC DNA]</scope>
    <source>
        <strain evidence="2 3">PLY_AMNH</strain>
    </source>
</reference>
<name>A0AAE0F0C7_9CHLO</name>
<gene>
    <name evidence="2" type="ORF">CYMTET_43359</name>
</gene>
<accession>A0AAE0F0C7</accession>
<feature type="transmembrane region" description="Helical" evidence="1">
    <location>
        <begin position="189"/>
        <end position="210"/>
    </location>
</feature>
<feature type="transmembrane region" description="Helical" evidence="1">
    <location>
        <begin position="158"/>
        <end position="177"/>
    </location>
</feature>
<proteinExistence type="predicted"/>
<dbReference type="EMBL" id="LGRX02029197">
    <property type="protein sequence ID" value="KAK3247133.1"/>
    <property type="molecule type" value="Genomic_DNA"/>
</dbReference>
<comment type="caution">
    <text evidence="2">The sequence shown here is derived from an EMBL/GenBank/DDBJ whole genome shotgun (WGS) entry which is preliminary data.</text>
</comment>
<sequence length="212" mass="24081">MFRRVFSSVYAALVMLVYVGILAFAEDSNFRYLTYWSLCVHALFHATLFVLVASDWKHEATGRTQANRFVFALAPVCCVLAFAVFITINVLYYHYATDLFGDNEMQTRTAGKIKIGDFGVHTLPVILAIFTYATHYGYAEDSYAELRISHEMHAQRTYVHFLWMYTLSTVYSAVYSAKEVYGTPELPSNGTYFLSGVASALIVHLMHYAFTC</sequence>
<keyword evidence="1" id="KW-0472">Membrane</keyword>
<feature type="transmembrane region" description="Helical" evidence="1">
    <location>
        <begin position="68"/>
        <end position="95"/>
    </location>
</feature>
<evidence type="ECO:0000313" key="3">
    <source>
        <dbReference type="Proteomes" id="UP001190700"/>
    </source>
</evidence>
<evidence type="ECO:0000256" key="1">
    <source>
        <dbReference type="SAM" id="Phobius"/>
    </source>
</evidence>
<feature type="transmembrane region" description="Helical" evidence="1">
    <location>
        <begin position="115"/>
        <end position="138"/>
    </location>
</feature>
<dbReference type="AlphaFoldDB" id="A0AAE0F0C7"/>